<accession>A0A382D557</accession>
<gene>
    <name evidence="1" type="ORF">METZ01_LOCUS185547</name>
</gene>
<organism evidence="1">
    <name type="scientific">marine metagenome</name>
    <dbReference type="NCBI Taxonomy" id="408172"/>
    <lineage>
        <taxon>unclassified sequences</taxon>
        <taxon>metagenomes</taxon>
        <taxon>ecological metagenomes</taxon>
    </lineage>
</organism>
<proteinExistence type="predicted"/>
<evidence type="ECO:0000313" key="1">
    <source>
        <dbReference type="EMBL" id="SVB32693.1"/>
    </source>
</evidence>
<dbReference type="AlphaFoldDB" id="A0A382D557"/>
<protein>
    <recommendedName>
        <fullName evidence="2">Prolyl 4-hydroxylase alpha subunit Fe(2+) 2OG dioxygenase domain-containing protein</fullName>
    </recommendedName>
</protein>
<sequence>MFHIYEEIVNMNEWKYDVTSMRQGLLGNVSDHRFWGIKLLNDNTNYFNDICPSWITQILPYLDHRTDNKLELCNRKMSFAHFNGQTFGQDGQFHHDPNITVFVNVGPIPWKEEWGGDFIQLDADGKESIYSFKPGRCMIVDGTKPHKGLGPLVKDILRVTLAIHLE</sequence>
<evidence type="ECO:0008006" key="2">
    <source>
        <dbReference type="Google" id="ProtNLM"/>
    </source>
</evidence>
<reference evidence="1" key="1">
    <citation type="submission" date="2018-05" db="EMBL/GenBank/DDBJ databases">
        <authorList>
            <person name="Lanie J.A."/>
            <person name="Ng W.-L."/>
            <person name="Kazmierczak K.M."/>
            <person name="Andrzejewski T.M."/>
            <person name="Davidsen T.M."/>
            <person name="Wayne K.J."/>
            <person name="Tettelin H."/>
            <person name="Glass J.I."/>
            <person name="Rusch D."/>
            <person name="Podicherti R."/>
            <person name="Tsui H.-C.T."/>
            <person name="Winkler M.E."/>
        </authorList>
    </citation>
    <scope>NUCLEOTIDE SEQUENCE</scope>
</reference>
<dbReference type="EMBL" id="UINC01037346">
    <property type="protein sequence ID" value="SVB32693.1"/>
    <property type="molecule type" value="Genomic_DNA"/>
</dbReference>
<name>A0A382D557_9ZZZZ</name>